<dbReference type="EMBL" id="MU970057">
    <property type="protein sequence ID" value="KAK9323750.1"/>
    <property type="molecule type" value="Genomic_DNA"/>
</dbReference>
<gene>
    <name evidence="1" type="ORF">V1517DRAFT_319278</name>
</gene>
<comment type="caution">
    <text evidence="1">The sequence shown here is derived from an EMBL/GenBank/DDBJ whole genome shotgun (WGS) entry which is preliminary data.</text>
</comment>
<protein>
    <submittedName>
        <fullName evidence="1">Uncharacterized protein</fullName>
    </submittedName>
</protein>
<accession>A0ACC3TR92</accession>
<organism evidence="1 2">
    <name type="scientific">Lipomyces orientalis</name>
    <dbReference type="NCBI Taxonomy" id="1233043"/>
    <lineage>
        <taxon>Eukaryota</taxon>
        <taxon>Fungi</taxon>
        <taxon>Dikarya</taxon>
        <taxon>Ascomycota</taxon>
        <taxon>Saccharomycotina</taxon>
        <taxon>Lipomycetes</taxon>
        <taxon>Lipomycetales</taxon>
        <taxon>Lipomycetaceae</taxon>
        <taxon>Lipomyces</taxon>
    </lineage>
</organism>
<name>A0ACC3TR92_9ASCO</name>
<keyword evidence="2" id="KW-1185">Reference proteome</keyword>
<evidence type="ECO:0000313" key="1">
    <source>
        <dbReference type="EMBL" id="KAK9323750.1"/>
    </source>
</evidence>
<sequence>MDLTALLAALQFPAPDSGSEYAVSLLQHAVNIVPSLQYARDVAAVSRMVLLSPAIWSHSFVPLSSRSRPTGVVVADCFRAIVQARLRRQLHAAAEANRQEDTTLFVLALLGGIASCQHMQSHQFCAISGILISTPLAVIPQVESAFVDTLNAIADGDLCHDDLPISICATTGYDHLSPRHRSRIHSTPSLTTILVRTLFTVPRHPDVSAVAGPLSRFTGQIFKFAVASCGPQRCHGALSIISAAASQSRSLSDVKESTFAAVAVLCGLVDGLESRASRPLDIFAGADSAEVAAAKAIILILRDLSTTIYGISLAGFAAESYLHSAAVGILTANSNRDNMEDLIDALQDTTQEQERLFALNTAEKILLSSPVSSPLPPLQLTKLIHPAKSLVACRSTAADGTMVSKAIHEAAHAVVLASLHVPVLAMENVQYVKTTYIPRVIDLYDKREITDTQFAAAIRALAIALAPGSGVLSSAAPILAEDVLLPAIRSLLRGHSKPTVTGIFVDATLSCVPVDRIPFWLSSIDGDRDVIAERVRKGDIPSVCEEAIVRWWFDRTRVTSTTSSRL</sequence>
<reference evidence="2" key="1">
    <citation type="journal article" date="2024" name="Front. Bioeng. Biotechnol.">
        <title>Genome-scale model development and genomic sequencing of the oleaginous clade Lipomyces.</title>
        <authorList>
            <person name="Czajka J.J."/>
            <person name="Han Y."/>
            <person name="Kim J."/>
            <person name="Mondo S.J."/>
            <person name="Hofstad B.A."/>
            <person name="Robles A."/>
            <person name="Haridas S."/>
            <person name="Riley R."/>
            <person name="LaButti K."/>
            <person name="Pangilinan J."/>
            <person name="Andreopoulos W."/>
            <person name="Lipzen A."/>
            <person name="Yan J."/>
            <person name="Wang M."/>
            <person name="Ng V."/>
            <person name="Grigoriev I.V."/>
            <person name="Spatafora J.W."/>
            <person name="Magnuson J.K."/>
            <person name="Baker S.E."/>
            <person name="Pomraning K.R."/>
        </authorList>
    </citation>
    <scope>NUCLEOTIDE SEQUENCE [LARGE SCALE GENOMIC DNA]</scope>
    <source>
        <strain evidence="2">CBS 10300</strain>
    </source>
</reference>
<proteinExistence type="predicted"/>
<dbReference type="Proteomes" id="UP001489719">
    <property type="component" value="Unassembled WGS sequence"/>
</dbReference>
<evidence type="ECO:0000313" key="2">
    <source>
        <dbReference type="Proteomes" id="UP001489719"/>
    </source>
</evidence>